<feature type="region of interest" description="Disordered" evidence="1">
    <location>
        <begin position="323"/>
        <end position="350"/>
    </location>
</feature>
<protein>
    <recommendedName>
        <fullName evidence="2">PH domain-containing protein</fullName>
    </recommendedName>
</protein>
<dbReference type="Pfam" id="PF00169">
    <property type="entry name" value="PH"/>
    <property type="match status" value="1"/>
</dbReference>
<dbReference type="InterPro" id="IPR011993">
    <property type="entry name" value="PH-like_dom_sf"/>
</dbReference>
<evidence type="ECO:0000259" key="2">
    <source>
        <dbReference type="PROSITE" id="PS50003"/>
    </source>
</evidence>
<dbReference type="EMBL" id="VSWD01000008">
    <property type="protein sequence ID" value="KAK3094896.1"/>
    <property type="molecule type" value="Genomic_DNA"/>
</dbReference>
<dbReference type="AlphaFoldDB" id="A0AA88YE84"/>
<name>A0AA88YE84_PINIB</name>
<dbReference type="PROSITE" id="PS50003">
    <property type="entry name" value="PH_DOMAIN"/>
    <property type="match status" value="2"/>
</dbReference>
<dbReference type="InterPro" id="IPR051707">
    <property type="entry name" value="PI-Interact_SigTrans_Reg"/>
</dbReference>
<keyword evidence="4" id="KW-1185">Reference proteome</keyword>
<evidence type="ECO:0000313" key="4">
    <source>
        <dbReference type="Proteomes" id="UP001186944"/>
    </source>
</evidence>
<feature type="region of interest" description="Disordered" evidence="1">
    <location>
        <begin position="285"/>
        <end position="311"/>
    </location>
</feature>
<sequence length="431" mass="49355">MPYKDKVGRLCGFLNVEEKEGSGKYVRRYFVLDKTEQKLQCYLDNPMVSEAKKQKTKSDSCFVVNHAGKVLHLQAENQEDMQGWIQDLFDASKITVPSDQEKRLSDQDISYKTEIAGGVVCKIPIKDPNEQSSNSSSDSEDSYSCLPTASEVEGWKSGFCVKQGGIRKNWKRRFFVVNDTGLQYFSSNQSKEPIRTIPKNEIVNVQESHPSHTARDNLFEVVTSKRTFYIQCDSPQEVQEWIVAVKRLIDLSTKPPLQKKLSRTTSSKKEEEIDFPVMQVYPHGNWSKDHTNVQNTTSVRGTAPSRSKTMAAVRKYEQTRLEFGPSKSLSVRSPPKEEIADQPKETPQRLKKQRSWFLWLIKKPSKKNTIITVVKERRGSATTPEWSTDSKTANAKTQSRHPRRRQRNKEHQSAVQHPYGVVPQQIKKSTN</sequence>
<feature type="compositionally biased region" description="Basic and acidic residues" evidence="1">
    <location>
        <begin position="334"/>
        <end position="348"/>
    </location>
</feature>
<feature type="domain" description="PH" evidence="2">
    <location>
        <begin position="153"/>
        <end position="250"/>
    </location>
</feature>
<feature type="compositionally biased region" description="Polar residues" evidence="1">
    <location>
        <begin position="292"/>
        <end position="308"/>
    </location>
</feature>
<dbReference type="PANTHER" id="PTHR14336">
    <property type="entry name" value="TANDEM PH DOMAIN CONTAINING PROTEIN"/>
    <property type="match status" value="1"/>
</dbReference>
<dbReference type="FunFam" id="2.30.29.30:FF:000286">
    <property type="entry name" value="PH-protein kinase domain containing protein"/>
    <property type="match status" value="1"/>
</dbReference>
<dbReference type="Gene3D" id="2.30.29.30">
    <property type="entry name" value="Pleckstrin-homology domain (PH domain)/Phosphotyrosine-binding domain (PTB)"/>
    <property type="match status" value="2"/>
</dbReference>
<evidence type="ECO:0000256" key="1">
    <source>
        <dbReference type="SAM" id="MobiDB-lite"/>
    </source>
</evidence>
<feature type="compositionally biased region" description="Polar residues" evidence="1">
    <location>
        <begin position="380"/>
        <end position="397"/>
    </location>
</feature>
<organism evidence="3 4">
    <name type="scientific">Pinctada imbricata</name>
    <name type="common">Atlantic pearl-oyster</name>
    <name type="synonym">Pinctada martensii</name>
    <dbReference type="NCBI Taxonomy" id="66713"/>
    <lineage>
        <taxon>Eukaryota</taxon>
        <taxon>Metazoa</taxon>
        <taxon>Spiralia</taxon>
        <taxon>Lophotrochozoa</taxon>
        <taxon>Mollusca</taxon>
        <taxon>Bivalvia</taxon>
        <taxon>Autobranchia</taxon>
        <taxon>Pteriomorphia</taxon>
        <taxon>Pterioida</taxon>
        <taxon>Pterioidea</taxon>
        <taxon>Pteriidae</taxon>
        <taxon>Pinctada</taxon>
    </lineage>
</organism>
<comment type="caution">
    <text evidence="3">The sequence shown here is derived from an EMBL/GenBank/DDBJ whole genome shotgun (WGS) entry which is preliminary data.</text>
</comment>
<gene>
    <name evidence="3" type="ORF">FSP39_007631</name>
</gene>
<evidence type="ECO:0000313" key="3">
    <source>
        <dbReference type="EMBL" id="KAK3094896.1"/>
    </source>
</evidence>
<proteinExistence type="predicted"/>
<accession>A0AA88YE84</accession>
<dbReference type="InterPro" id="IPR001849">
    <property type="entry name" value="PH_domain"/>
</dbReference>
<dbReference type="PANTHER" id="PTHR14336:SF8">
    <property type="entry name" value="PROTEIN OPY1"/>
    <property type="match status" value="1"/>
</dbReference>
<feature type="domain" description="PH" evidence="2">
    <location>
        <begin position="1"/>
        <end position="93"/>
    </location>
</feature>
<feature type="region of interest" description="Disordered" evidence="1">
    <location>
        <begin position="375"/>
        <end position="431"/>
    </location>
</feature>
<reference evidence="3" key="1">
    <citation type="submission" date="2019-08" db="EMBL/GenBank/DDBJ databases">
        <title>The improved chromosome-level genome for the pearl oyster Pinctada fucata martensii using PacBio sequencing and Hi-C.</title>
        <authorList>
            <person name="Zheng Z."/>
        </authorList>
    </citation>
    <scope>NUCLEOTIDE SEQUENCE</scope>
    <source>
        <strain evidence="3">ZZ-2019</strain>
        <tissue evidence="3">Adductor muscle</tissue>
    </source>
</reference>
<dbReference type="Proteomes" id="UP001186944">
    <property type="component" value="Unassembled WGS sequence"/>
</dbReference>
<feature type="compositionally biased region" description="Basic residues" evidence="1">
    <location>
        <begin position="398"/>
        <end position="408"/>
    </location>
</feature>
<dbReference type="SMART" id="SM00233">
    <property type="entry name" value="PH"/>
    <property type="match status" value="2"/>
</dbReference>
<dbReference type="SUPFAM" id="SSF50729">
    <property type="entry name" value="PH domain-like"/>
    <property type="match status" value="2"/>
</dbReference>